<comment type="caution">
    <text evidence="1">The sequence shown here is derived from an EMBL/GenBank/DDBJ whole genome shotgun (WGS) entry which is preliminary data.</text>
</comment>
<name>A0A846YCR2_9NOCA</name>
<dbReference type="EMBL" id="JAAXOT010000001">
    <property type="protein sequence ID" value="NKY54968.1"/>
    <property type="molecule type" value="Genomic_DNA"/>
</dbReference>
<dbReference type="AlphaFoldDB" id="A0A846YCR2"/>
<dbReference type="RefSeq" id="WP_157116138.1">
    <property type="nucleotide sequence ID" value="NZ_JAAXOT010000001.1"/>
</dbReference>
<gene>
    <name evidence="1" type="ORF">HGA15_02095</name>
</gene>
<sequence length="48" mass="4993">MSADAALPVTYRRVAAALGFDVAAVATFFYHDAELARGVLLPFPAAAP</sequence>
<keyword evidence="2" id="KW-1185">Reference proteome</keyword>
<organism evidence="1 2">
    <name type="scientific">Nocardia flavorosea</name>
    <dbReference type="NCBI Taxonomy" id="53429"/>
    <lineage>
        <taxon>Bacteria</taxon>
        <taxon>Bacillati</taxon>
        <taxon>Actinomycetota</taxon>
        <taxon>Actinomycetes</taxon>
        <taxon>Mycobacteriales</taxon>
        <taxon>Nocardiaceae</taxon>
        <taxon>Nocardia</taxon>
    </lineage>
</organism>
<accession>A0A846YCR2</accession>
<evidence type="ECO:0000313" key="1">
    <source>
        <dbReference type="EMBL" id="NKY54968.1"/>
    </source>
</evidence>
<reference evidence="1 2" key="1">
    <citation type="submission" date="2020-04" db="EMBL/GenBank/DDBJ databases">
        <title>MicrobeNet Type strains.</title>
        <authorList>
            <person name="Nicholson A.C."/>
        </authorList>
    </citation>
    <scope>NUCLEOTIDE SEQUENCE [LARGE SCALE GENOMIC DNA]</scope>
    <source>
        <strain evidence="1 2">JCM 3332</strain>
    </source>
</reference>
<protein>
    <submittedName>
        <fullName evidence="1">Uncharacterized protein</fullName>
    </submittedName>
</protein>
<evidence type="ECO:0000313" key="2">
    <source>
        <dbReference type="Proteomes" id="UP000570678"/>
    </source>
</evidence>
<dbReference type="Proteomes" id="UP000570678">
    <property type="component" value="Unassembled WGS sequence"/>
</dbReference>
<proteinExistence type="predicted"/>